<comment type="caution">
    <text evidence="2">The sequence shown here is derived from an EMBL/GenBank/DDBJ whole genome shotgun (WGS) entry which is preliminary data.</text>
</comment>
<dbReference type="InterPro" id="IPR029068">
    <property type="entry name" value="Glyas_Bleomycin-R_OHBP_Dase"/>
</dbReference>
<dbReference type="Gene3D" id="3.10.180.10">
    <property type="entry name" value="2,3-Dihydroxybiphenyl 1,2-Dioxygenase, domain 1"/>
    <property type="match status" value="1"/>
</dbReference>
<dbReference type="PANTHER" id="PTHR35908:SF1">
    <property type="entry name" value="CONSERVED PROTEIN"/>
    <property type="match status" value="1"/>
</dbReference>
<dbReference type="InterPro" id="IPR041581">
    <property type="entry name" value="Glyoxalase_6"/>
</dbReference>
<accession>A0ABN2EB36</accession>
<name>A0ABN2EB36_9ACTN</name>
<dbReference type="PANTHER" id="PTHR35908">
    <property type="entry name" value="HYPOTHETICAL FUSION PROTEIN"/>
    <property type="match status" value="1"/>
</dbReference>
<dbReference type="InterPro" id="IPR037523">
    <property type="entry name" value="VOC_core"/>
</dbReference>
<reference evidence="2 3" key="1">
    <citation type="journal article" date="2019" name="Int. J. Syst. Evol. Microbiol.">
        <title>The Global Catalogue of Microorganisms (GCM) 10K type strain sequencing project: providing services to taxonomists for standard genome sequencing and annotation.</title>
        <authorList>
            <consortium name="The Broad Institute Genomics Platform"/>
            <consortium name="The Broad Institute Genome Sequencing Center for Infectious Disease"/>
            <person name="Wu L."/>
            <person name="Ma J."/>
        </authorList>
    </citation>
    <scope>NUCLEOTIDE SEQUENCE [LARGE SCALE GENOMIC DNA]</scope>
    <source>
        <strain evidence="2 3">JCM 14969</strain>
    </source>
</reference>
<organism evidence="2 3">
    <name type="scientific">Kribbella sancticallisti</name>
    <dbReference type="NCBI Taxonomy" id="460087"/>
    <lineage>
        <taxon>Bacteria</taxon>
        <taxon>Bacillati</taxon>
        <taxon>Actinomycetota</taxon>
        <taxon>Actinomycetes</taxon>
        <taxon>Propionibacteriales</taxon>
        <taxon>Kribbellaceae</taxon>
        <taxon>Kribbella</taxon>
    </lineage>
</organism>
<sequence>MNYLVPVVEAVVVDCVDPVAVAKFWQQLMGGELVWTDDGDVDLQGGPVRLYFQRVAHDAKRGKNPLHLDLRVPHDAHRQAIDRALSLGATLAHDVYDGHAFQVLRDPAGNEFCLIWN</sequence>
<dbReference type="Pfam" id="PF18029">
    <property type="entry name" value="Glyoxalase_6"/>
    <property type="match status" value="1"/>
</dbReference>
<dbReference type="EMBL" id="BAAAOS010000048">
    <property type="protein sequence ID" value="GAA1599338.1"/>
    <property type="molecule type" value="Genomic_DNA"/>
</dbReference>
<dbReference type="Proteomes" id="UP001500393">
    <property type="component" value="Unassembled WGS sequence"/>
</dbReference>
<evidence type="ECO:0000313" key="3">
    <source>
        <dbReference type="Proteomes" id="UP001500393"/>
    </source>
</evidence>
<gene>
    <name evidence="2" type="ORF">GCM10009789_61760</name>
</gene>
<proteinExistence type="predicted"/>
<evidence type="ECO:0000313" key="2">
    <source>
        <dbReference type="EMBL" id="GAA1599338.1"/>
    </source>
</evidence>
<dbReference type="PROSITE" id="PS51819">
    <property type="entry name" value="VOC"/>
    <property type="match status" value="1"/>
</dbReference>
<protein>
    <submittedName>
        <fullName evidence="2">VOC family protein</fullName>
    </submittedName>
</protein>
<keyword evidence="3" id="KW-1185">Reference proteome</keyword>
<feature type="domain" description="VOC" evidence="1">
    <location>
        <begin position="7"/>
        <end position="117"/>
    </location>
</feature>
<dbReference type="SUPFAM" id="SSF54593">
    <property type="entry name" value="Glyoxalase/Bleomycin resistance protein/Dihydroxybiphenyl dioxygenase"/>
    <property type="match status" value="1"/>
</dbReference>
<dbReference type="CDD" id="cd06587">
    <property type="entry name" value="VOC"/>
    <property type="match status" value="1"/>
</dbReference>
<dbReference type="RefSeq" id="WP_344220134.1">
    <property type="nucleotide sequence ID" value="NZ_BAAAOS010000048.1"/>
</dbReference>
<evidence type="ECO:0000259" key="1">
    <source>
        <dbReference type="PROSITE" id="PS51819"/>
    </source>
</evidence>